<sequence>MLILSCSSKLRLLEGMLRRGLPQTLPVYGSVMYVNRGNPAGNEVLVDSWPDFKIVLTRPRREVACDLSDHFTNLYSVFYQEEGAFRSLLEKSQAMDWSQAFQISGMQDGLYEAIRDFARDRGVDVDVNRYQTLLHPDPSAMPQHRLDKGLTLAPMSLTHTGLLKKPWVLGKYSWSLRYLDFLIRNFPSACLLDPQGHPISWTLTDNQAHLTHGYTLPGHRGKGYVGTVLMALATQLHPRGFPLYATVRSENESSLRTLHHHGFQTQPGLFYFLIVTPRPTKPSQSLSWTRPRPLHPALGDNYIPTACSTGGR</sequence>
<evidence type="ECO:0000256" key="1">
    <source>
        <dbReference type="ARBA" id="ARBA00022679"/>
    </source>
</evidence>
<dbReference type="GO" id="GO:0047961">
    <property type="term" value="F:glycine N-acyltransferase activity"/>
    <property type="evidence" value="ECO:0007669"/>
    <property type="project" value="InterPro"/>
</dbReference>
<dbReference type="Proteomes" id="UP000694393">
    <property type="component" value="Unplaced"/>
</dbReference>
<reference evidence="6" key="2">
    <citation type="submission" date="2025-09" db="UniProtKB">
        <authorList>
            <consortium name="Ensembl"/>
        </authorList>
    </citation>
    <scope>IDENTIFICATION</scope>
</reference>
<keyword evidence="1 3" id="KW-0808">Transferase</keyword>
<evidence type="ECO:0000259" key="5">
    <source>
        <dbReference type="Pfam" id="PF08444"/>
    </source>
</evidence>
<dbReference type="GO" id="GO:0005739">
    <property type="term" value="C:mitochondrion"/>
    <property type="evidence" value="ECO:0007669"/>
    <property type="project" value="InterPro"/>
</dbReference>
<evidence type="ECO:0000313" key="6">
    <source>
        <dbReference type="Ensembl" id="ENSPCEP00000022276.1"/>
    </source>
</evidence>
<dbReference type="EC" id="2.3.1.-" evidence="3"/>
<proteinExistence type="inferred from homology"/>
<dbReference type="InterPro" id="IPR013652">
    <property type="entry name" value="Glycine_N-acyltransferase_C"/>
</dbReference>
<dbReference type="Pfam" id="PF08444">
    <property type="entry name" value="Gly_acyl_tr_C"/>
    <property type="match status" value="1"/>
</dbReference>
<dbReference type="PANTHER" id="PTHR15298">
    <property type="entry name" value="L-COA N-ACYLTRANSFERASE-RELATED"/>
    <property type="match status" value="1"/>
</dbReference>
<protein>
    <recommendedName>
        <fullName evidence="3">Glycine N-acyltransferase-like protein</fullName>
        <ecNumber evidence="3">2.3.1.-</ecNumber>
    </recommendedName>
</protein>
<dbReference type="Ensembl" id="ENSPCET00000023028.1">
    <property type="protein sequence ID" value="ENSPCEP00000022276.1"/>
    <property type="gene ID" value="ENSPCEG00000017032.1"/>
</dbReference>
<dbReference type="InterPro" id="IPR016181">
    <property type="entry name" value="Acyl_CoA_acyltransferase"/>
</dbReference>
<evidence type="ECO:0000259" key="4">
    <source>
        <dbReference type="Pfam" id="PF06021"/>
    </source>
</evidence>
<evidence type="ECO:0000256" key="3">
    <source>
        <dbReference type="RuleBase" id="RU368002"/>
    </source>
</evidence>
<dbReference type="InterPro" id="IPR015938">
    <property type="entry name" value="Glycine_N-acyltransferase_N"/>
</dbReference>
<feature type="domain" description="Glycine N-acyltransferase C-terminal" evidence="5">
    <location>
        <begin position="189"/>
        <end position="266"/>
    </location>
</feature>
<dbReference type="PANTHER" id="PTHR15298:SF1">
    <property type="entry name" value="GLYCINE N-ACYLTRANSFERASE-LIKE PROTEIN"/>
    <property type="match status" value="1"/>
</dbReference>
<keyword evidence="2 3" id="KW-0012">Acyltransferase</keyword>
<dbReference type="Pfam" id="PF06021">
    <property type="entry name" value="Gly_acyl_tr_N"/>
    <property type="match status" value="1"/>
</dbReference>
<evidence type="ECO:0000256" key="2">
    <source>
        <dbReference type="ARBA" id="ARBA00023315"/>
    </source>
</evidence>
<reference evidence="6" key="1">
    <citation type="submission" date="2025-08" db="UniProtKB">
        <authorList>
            <consortium name="Ensembl"/>
        </authorList>
    </citation>
    <scope>IDENTIFICATION</scope>
</reference>
<dbReference type="Gene3D" id="3.40.630.30">
    <property type="match status" value="1"/>
</dbReference>
<keyword evidence="7" id="KW-1185">Reference proteome</keyword>
<organism evidence="6 7">
    <name type="scientific">Pelusios castaneus</name>
    <name type="common">West African mud turtle</name>
    <dbReference type="NCBI Taxonomy" id="367368"/>
    <lineage>
        <taxon>Eukaryota</taxon>
        <taxon>Metazoa</taxon>
        <taxon>Chordata</taxon>
        <taxon>Craniata</taxon>
        <taxon>Vertebrata</taxon>
        <taxon>Euteleostomi</taxon>
        <taxon>Archelosauria</taxon>
        <taxon>Testudinata</taxon>
        <taxon>Testudines</taxon>
        <taxon>Pleurodira</taxon>
        <taxon>Pelomedusidae</taxon>
        <taxon>Pelusios</taxon>
    </lineage>
</organism>
<name>A0A8C8SMC1_9SAUR</name>
<dbReference type="AlphaFoldDB" id="A0A8C8SMC1"/>
<evidence type="ECO:0000313" key="7">
    <source>
        <dbReference type="Proteomes" id="UP000694393"/>
    </source>
</evidence>
<accession>A0A8C8SMC1</accession>
<feature type="domain" description="Glycine N-acyltransferase N-terminal" evidence="4">
    <location>
        <begin position="1"/>
        <end position="187"/>
    </location>
</feature>
<dbReference type="SUPFAM" id="SSF55729">
    <property type="entry name" value="Acyl-CoA N-acyltransferases (Nat)"/>
    <property type="match status" value="1"/>
</dbReference>
<comment type="similarity">
    <text evidence="3">Belongs to the glycine N-acyltransferase family.</text>
</comment>
<dbReference type="InterPro" id="IPR010313">
    <property type="entry name" value="Glycine_N-acyltransferase"/>
</dbReference>